<evidence type="ECO:0000256" key="2">
    <source>
        <dbReference type="ARBA" id="ARBA00022723"/>
    </source>
</evidence>
<keyword evidence="11" id="KW-1185">Reference proteome</keyword>
<feature type="domain" description="C2H2-type" evidence="9">
    <location>
        <begin position="442"/>
        <end position="470"/>
    </location>
</feature>
<feature type="domain" description="C2H2-type" evidence="9">
    <location>
        <begin position="248"/>
        <end position="275"/>
    </location>
</feature>
<dbReference type="SUPFAM" id="SSF57667">
    <property type="entry name" value="beta-beta-alpha zinc fingers"/>
    <property type="match status" value="9"/>
</dbReference>
<organism evidence="10 11">
    <name type="scientific">Arctia plantaginis</name>
    <name type="common">Wood tiger moth</name>
    <name type="synonym">Phalaena plantaginis</name>
    <dbReference type="NCBI Taxonomy" id="874455"/>
    <lineage>
        <taxon>Eukaryota</taxon>
        <taxon>Metazoa</taxon>
        <taxon>Ecdysozoa</taxon>
        <taxon>Arthropoda</taxon>
        <taxon>Hexapoda</taxon>
        <taxon>Insecta</taxon>
        <taxon>Pterygota</taxon>
        <taxon>Neoptera</taxon>
        <taxon>Endopterygota</taxon>
        <taxon>Lepidoptera</taxon>
        <taxon>Glossata</taxon>
        <taxon>Ditrysia</taxon>
        <taxon>Noctuoidea</taxon>
        <taxon>Erebidae</taxon>
        <taxon>Arctiinae</taxon>
        <taxon>Arctia</taxon>
    </lineage>
</organism>
<dbReference type="Pfam" id="PF13912">
    <property type="entry name" value="zf-C2H2_6"/>
    <property type="match status" value="1"/>
</dbReference>
<dbReference type="GO" id="GO:0000122">
    <property type="term" value="P:negative regulation of transcription by RNA polymerase II"/>
    <property type="evidence" value="ECO:0007669"/>
    <property type="project" value="UniProtKB-ARBA"/>
</dbReference>
<dbReference type="Pfam" id="PF00096">
    <property type="entry name" value="zf-C2H2"/>
    <property type="match status" value="8"/>
</dbReference>
<evidence type="ECO:0000256" key="6">
    <source>
        <dbReference type="ARBA" id="ARBA00023125"/>
    </source>
</evidence>
<gene>
    <name evidence="10" type="ORF">APLA_LOCUS18339</name>
</gene>
<dbReference type="GO" id="GO:0005634">
    <property type="term" value="C:nucleus"/>
    <property type="evidence" value="ECO:0007669"/>
    <property type="project" value="UniProtKB-SubCell"/>
</dbReference>
<dbReference type="FunFam" id="3.30.160.60:FF:000446">
    <property type="entry name" value="Zinc finger protein"/>
    <property type="match status" value="1"/>
</dbReference>
<name>A0A8S1BTM0_ARCPL</name>
<evidence type="ECO:0000256" key="5">
    <source>
        <dbReference type="ARBA" id="ARBA00022833"/>
    </source>
</evidence>
<feature type="domain" description="C2H2-type" evidence="9">
    <location>
        <begin position="590"/>
        <end position="612"/>
    </location>
</feature>
<feature type="domain" description="C2H2-type" evidence="9">
    <location>
        <begin position="360"/>
        <end position="388"/>
    </location>
</feature>
<dbReference type="EMBL" id="CADEBC010000958">
    <property type="protein sequence ID" value="CAB3262351.1"/>
    <property type="molecule type" value="Genomic_DNA"/>
</dbReference>
<proteinExistence type="predicted"/>
<feature type="domain" description="C2H2-type" evidence="9">
    <location>
        <begin position="274"/>
        <end position="296"/>
    </location>
</feature>
<dbReference type="InterPro" id="IPR036236">
    <property type="entry name" value="Znf_C2H2_sf"/>
</dbReference>
<keyword evidence="3" id="KW-0677">Repeat</keyword>
<feature type="domain" description="C2H2-type" evidence="9">
    <location>
        <begin position="707"/>
        <end position="734"/>
    </location>
</feature>
<dbReference type="Gene3D" id="3.30.160.60">
    <property type="entry name" value="Classic Zinc Finger"/>
    <property type="match status" value="12"/>
</dbReference>
<feature type="domain" description="C2H2-type" evidence="9">
    <location>
        <begin position="389"/>
        <end position="416"/>
    </location>
</feature>
<evidence type="ECO:0000256" key="7">
    <source>
        <dbReference type="ARBA" id="ARBA00023242"/>
    </source>
</evidence>
<feature type="domain" description="C2H2-type" evidence="9">
    <location>
        <begin position="565"/>
        <end position="587"/>
    </location>
</feature>
<comment type="caution">
    <text evidence="10">The sequence shown here is derived from an EMBL/GenBank/DDBJ whole genome shotgun (WGS) entry which is preliminary data.</text>
</comment>
<keyword evidence="6" id="KW-0238">DNA-binding</keyword>
<evidence type="ECO:0000313" key="10">
    <source>
        <dbReference type="EMBL" id="CAB3262351.1"/>
    </source>
</evidence>
<feature type="domain" description="C2H2-type" evidence="9">
    <location>
        <begin position="203"/>
        <end position="231"/>
    </location>
</feature>
<dbReference type="PROSITE" id="PS00028">
    <property type="entry name" value="ZINC_FINGER_C2H2_1"/>
    <property type="match status" value="19"/>
</dbReference>
<dbReference type="SMART" id="SM00355">
    <property type="entry name" value="ZnF_C2H2"/>
    <property type="match status" value="20"/>
</dbReference>
<feature type="domain" description="C2H2-type" evidence="9">
    <location>
        <begin position="156"/>
        <end position="183"/>
    </location>
</feature>
<dbReference type="PROSITE" id="PS50157">
    <property type="entry name" value="ZINC_FINGER_C2H2_2"/>
    <property type="match status" value="15"/>
</dbReference>
<keyword evidence="5" id="KW-0862">Zinc</keyword>
<evidence type="ECO:0000313" key="11">
    <source>
        <dbReference type="Proteomes" id="UP000494106"/>
    </source>
</evidence>
<dbReference type="PANTHER" id="PTHR24379">
    <property type="entry name" value="KRAB AND ZINC FINGER DOMAIN-CONTAINING"/>
    <property type="match status" value="1"/>
</dbReference>
<dbReference type="GO" id="GO:0008270">
    <property type="term" value="F:zinc ion binding"/>
    <property type="evidence" value="ECO:0007669"/>
    <property type="project" value="UniProtKB-KW"/>
</dbReference>
<dbReference type="OrthoDB" id="6077919at2759"/>
<protein>
    <recommendedName>
        <fullName evidence="9">C2H2-type domain-containing protein</fullName>
    </recommendedName>
</protein>
<dbReference type="PANTHER" id="PTHR24379:SF121">
    <property type="entry name" value="C2H2-TYPE DOMAIN-CONTAINING PROTEIN"/>
    <property type="match status" value="1"/>
</dbReference>
<evidence type="ECO:0000256" key="4">
    <source>
        <dbReference type="ARBA" id="ARBA00022771"/>
    </source>
</evidence>
<keyword evidence="4 8" id="KW-0863">Zinc-finger</keyword>
<dbReference type="AlphaFoldDB" id="A0A8S1BTM0"/>
<dbReference type="GO" id="GO:0003677">
    <property type="term" value="F:DNA binding"/>
    <property type="evidence" value="ECO:0007669"/>
    <property type="project" value="UniProtKB-KW"/>
</dbReference>
<accession>A0A8S1BTM0</accession>
<sequence length="804" mass="94386">MIEESDSTFTMKTEDGEDIKLTILKHPISLETLEYEVETSGIDEKEIHEKAIKEADDIKKKYDLKFLKNMPKTTDAKTGNLYLLKEPISLENINWKDEKHEIQNSITFSVKTEQGYLCRTTNKRNKKEEYQSWKQNALVIFEFSYVYPFIHAGNKYKCFVCLKPFLDANLLNQHVNEHSIKEIKRELNNRVRDKNLKVDVTYLQCKICSQTLSNLQNLKEHLKVNHDKKIELSLQDNIIPFKLGGKHFDCQVCGERFLKLRLLVIHMSKHFNNYSCEFCGAVFISLNLLKRHLQIHESGSFPCDKCDKVFSNAAKRTLHTRGVHLKQFPRRCPICSERFNSNYQRTKHLRIIHNQTTGLFRCDTCGREYDLKYHLLIHIRSVHLQERNQECPVCHARFFSKYCLSRHMVIHTGDKNFKCEICGKAYARRKNLREHLRSHESGVCSICGQNYEDQNNLVAHVNNVHAQANFKCFYCNEVFPEIHSVLQHSAFHVTPERCCLLKQYLRKGKRVIKVDISGLKCRLCEQKYSDLDDIRRHLAGAHKKEFNSAGNGLMAYDLTMNNGQLSCHKCSKTFNSFFLLNRHMNVHFNVVCETCGLGFMSHQRLINHRIVHQNGVHKCDKCQEVFPTKLKLRYHLFKKHEVTNAKKIKPLKCPHCLERFAEHYRKMTHLKEVHGITFTFECPSCKAVLPTRRALTEHTTKLHTQKIQCKMCGKCFGTQSLLKMHMRGHTGERNFFCAICQKAYMHERTLRQHMRVHGPVWKFTCSECGSGFHNRNDYNKHMKQWHPQWQFKTIVKNFGSDLIN</sequence>
<evidence type="ECO:0000256" key="8">
    <source>
        <dbReference type="PROSITE-ProRule" id="PRU00042"/>
    </source>
</evidence>
<keyword evidence="2" id="KW-0479">Metal-binding</keyword>
<reference evidence="10 11" key="1">
    <citation type="submission" date="2020-04" db="EMBL/GenBank/DDBJ databases">
        <authorList>
            <person name="Wallbank WR R."/>
            <person name="Pardo Diaz C."/>
            <person name="Kozak K."/>
            <person name="Martin S."/>
            <person name="Jiggins C."/>
            <person name="Moest M."/>
            <person name="Warren A I."/>
            <person name="Byers J.R.P. K."/>
            <person name="Montejo-Kovacevich G."/>
            <person name="Yen C E."/>
        </authorList>
    </citation>
    <scope>NUCLEOTIDE SEQUENCE [LARGE SCALE GENOMIC DNA]</scope>
</reference>
<dbReference type="InterPro" id="IPR013087">
    <property type="entry name" value="Znf_C2H2_type"/>
</dbReference>
<evidence type="ECO:0000256" key="1">
    <source>
        <dbReference type="ARBA" id="ARBA00004123"/>
    </source>
</evidence>
<keyword evidence="7" id="KW-0539">Nucleus</keyword>
<evidence type="ECO:0000259" key="9">
    <source>
        <dbReference type="PROSITE" id="PS50157"/>
    </source>
</evidence>
<feature type="domain" description="C2H2-type" evidence="9">
    <location>
        <begin position="301"/>
        <end position="329"/>
    </location>
</feature>
<evidence type="ECO:0000256" key="3">
    <source>
        <dbReference type="ARBA" id="ARBA00022737"/>
    </source>
</evidence>
<feature type="domain" description="C2H2-type" evidence="9">
    <location>
        <begin position="735"/>
        <end position="757"/>
    </location>
</feature>
<dbReference type="Proteomes" id="UP000494106">
    <property type="component" value="Unassembled WGS sequence"/>
</dbReference>
<feature type="domain" description="C2H2-type" evidence="9">
    <location>
        <begin position="763"/>
        <end position="786"/>
    </location>
</feature>
<feature type="domain" description="C2H2-type" evidence="9">
    <location>
        <begin position="330"/>
        <end position="358"/>
    </location>
</feature>
<comment type="subcellular location">
    <subcellularLocation>
        <location evidence="1">Nucleus</location>
    </subcellularLocation>
</comment>
<feature type="domain" description="C2H2-type" evidence="9">
    <location>
        <begin position="417"/>
        <end position="439"/>
    </location>
</feature>
<dbReference type="FunFam" id="3.30.160.60:FF:001465">
    <property type="entry name" value="Zinc finger protein 560"/>
    <property type="match status" value="1"/>
</dbReference>